<dbReference type="InterPro" id="IPR051869">
    <property type="entry name" value="STARD3"/>
</dbReference>
<evidence type="ECO:0000256" key="1">
    <source>
        <dbReference type="ARBA" id="ARBA00004141"/>
    </source>
</evidence>
<dbReference type="InterPro" id="IPR019498">
    <property type="entry name" value="MENTAL"/>
</dbReference>
<organism evidence="7 9">
    <name type="scientific">Limulus polyphemus</name>
    <name type="common">Atlantic horseshoe crab</name>
    <dbReference type="NCBI Taxonomy" id="6850"/>
    <lineage>
        <taxon>Eukaryota</taxon>
        <taxon>Metazoa</taxon>
        <taxon>Ecdysozoa</taxon>
        <taxon>Arthropoda</taxon>
        <taxon>Chelicerata</taxon>
        <taxon>Merostomata</taxon>
        <taxon>Xiphosura</taxon>
        <taxon>Limulidae</taxon>
        <taxon>Limulus</taxon>
    </lineage>
</organism>
<dbReference type="InterPro" id="IPR000799">
    <property type="entry name" value="StAR-like"/>
</dbReference>
<comment type="subcellular location">
    <subcellularLocation>
        <location evidence="1">Membrane</location>
        <topology evidence="1">Multi-pass membrane protein</topology>
    </subcellularLocation>
</comment>
<evidence type="ECO:0000313" key="7">
    <source>
        <dbReference type="Proteomes" id="UP000694941"/>
    </source>
</evidence>
<gene>
    <name evidence="8 9" type="primary">LOC106458946</name>
</gene>
<keyword evidence="7" id="KW-1185">Reference proteome</keyword>
<dbReference type="SUPFAM" id="SSF55961">
    <property type="entry name" value="Bet v1-like"/>
    <property type="match status" value="1"/>
</dbReference>
<dbReference type="InterPro" id="IPR023393">
    <property type="entry name" value="START-like_dom_sf"/>
</dbReference>
<dbReference type="Gene3D" id="3.30.530.20">
    <property type="match status" value="1"/>
</dbReference>
<feature type="transmembrane region" description="Helical" evidence="4">
    <location>
        <begin position="167"/>
        <end position="188"/>
    </location>
</feature>
<evidence type="ECO:0000256" key="2">
    <source>
        <dbReference type="ARBA" id="ARBA00022692"/>
    </source>
</evidence>
<feature type="domain" description="MENTAL" evidence="6">
    <location>
        <begin position="58"/>
        <end position="240"/>
    </location>
</feature>
<protein>
    <submittedName>
        <fullName evidence="8 9">Steroidogenic acute regulatory protein-like isoform X1</fullName>
    </submittedName>
</protein>
<feature type="transmembrane region" description="Helical" evidence="4">
    <location>
        <begin position="64"/>
        <end position="87"/>
    </location>
</feature>
<dbReference type="InterPro" id="IPR002913">
    <property type="entry name" value="START_lipid-bd_dom"/>
</dbReference>
<reference evidence="8 9" key="1">
    <citation type="submission" date="2025-05" db="UniProtKB">
        <authorList>
            <consortium name="RefSeq"/>
        </authorList>
    </citation>
    <scope>IDENTIFICATION</scope>
    <source>
        <tissue evidence="8 9">Muscle</tissue>
    </source>
</reference>
<keyword evidence="3 4" id="KW-0472">Membrane</keyword>
<feature type="transmembrane region" description="Helical" evidence="4">
    <location>
        <begin position="134"/>
        <end position="155"/>
    </location>
</feature>
<dbReference type="SMART" id="SM00234">
    <property type="entry name" value="START"/>
    <property type="match status" value="1"/>
</dbReference>
<dbReference type="Pfam" id="PF01852">
    <property type="entry name" value="START"/>
    <property type="match status" value="1"/>
</dbReference>
<evidence type="ECO:0000259" key="6">
    <source>
        <dbReference type="PROSITE" id="PS51439"/>
    </source>
</evidence>
<evidence type="ECO:0000313" key="8">
    <source>
        <dbReference type="RefSeq" id="XP_013773968.1"/>
    </source>
</evidence>
<dbReference type="RefSeq" id="XP_013773968.1">
    <property type="nucleotide sequence ID" value="XM_013918514.2"/>
</dbReference>
<feature type="transmembrane region" description="Helical" evidence="4">
    <location>
        <begin position="108"/>
        <end position="128"/>
    </location>
</feature>
<dbReference type="PANTHER" id="PTHR46121">
    <property type="entry name" value="STEROIDOGENIC ACUTE REGULATORY PROTEIN-LIKE"/>
    <property type="match status" value="1"/>
</dbReference>
<dbReference type="Proteomes" id="UP000694941">
    <property type="component" value="Unplaced"/>
</dbReference>
<evidence type="ECO:0000259" key="5">
    <source>
        <dbReference type="PROSITE" id="PS50848"/>
    </source>
</evidence>
<name>A0ABM1SBL8_LIMPO</name>
<feature type="domain" description="START" evidence="5">
    <location>
        <begin position="289"/>
        <end position="471"/>
    </location>
</feature>
<keyword evidence="4" id="KW-1133">Transmembrane helix</keyword>
<evidence type="ECO:0000256" key="3">
    <source>
        <dbReference type="ARBA" id="ARBA00023136"/>
    </source>
</evidence>
<dbReference type="GeneID" id="106458946"/>
<evidence type="ECO:0000256" key="4">
    <source>
        <dbReference type="SAM" id="Phobius"/>
    </source>
</evidence>
<sequence length="477" mass="53854">MGNSKSKSQLSEQYLSAPMSASRSFAITPYYGSVNSVAGSELLDNIALREGSSFSGHVSPVRRFFLLLTTFDFVFNVLLWLICGMLTGEGVENAFKKEVMNYSFEKSLFDIVMASAWRFTLILLAYGLFRISHWWMIAITTTTTGIFVICKVFFYQWDASNQSQTPYSAVVVLLIASFVMSWVEAWFLDFRVVPSEEKASVLLARCVNEHTPFIPPYGSVPRAFSEDGTFYSPPGSTVGDLEEEEVVEECEAEPPCIPFTELTPQEVEYKTKVEEAIKEALEIITTGNWRTEKLIDEDIIQSREISKYGKIFKFVGKIKITPQKVVEELFYNIENVPNWNPTTKTIKVLQKIDNQTDIIYIVADGVGGIITSRDFVAVRMLQYRGGSIINGMVSITHPAMPPQAKYVRGEQGPSVYVFTPVDGSNNRCHLQWLSNTNLKGWLPQYLIDQTMASVMLDYIKHLRSFAKNLNVTNNGEE</sequence>
<dbReference type="PANTHER" id="PTHR46121:SF4">
    <property type="entry name" value="STEROIDOGENIC ACUTE REGULATORY PROTEIN-LIKE"/>
    <property type="match status" value="1"/>
</dbReference>
<evidence type="ECO:0000313" key="9">
    <source>
        <dbReference type="RefSeq" id="XP_022241023.1"/>
    </source>
</evidence>
<dbReference type="Pfam" id="PF10457">
    <property type="entry name" value="MENTAL"/>
    <property type="match status" value="1"/>
</dbReference>
<proteinExistence type="predicted"/>
<accession>A0ABM1SBL8</accession>
<keyword evidence="2 4" id="KW-0812">Transmembrane</keyword>
<dbReference type="PROSITE" id="PS51439">
    <property type="entry name" value="MENTAL"/>
    <property type="match status" value="1"/>
</dbReference>
<dbReference type="PRINTS" id="PR00978">
    <property type="entry name" value="STARPROTEIN"/>
</dbReference>
<dbReference type="RefSeq" id="XP_022241023.1">
    <property type="nucleotide sequence ID" value="XM_022385315.1"/>
</dbReference>
<dbReference type="PROSITE" id="PS50848">
    <property type="entry name" value="START"/>
    <property type="match status" value="1"/>
</dbReference>